<dbReference type="SUPFAM" id="SSF54909">
    <property type="entry name" value="Dimeric alpha+beta barrel"/>
    <property type="match status" value="1"/>
</dbReference>
<dbReference type="Gene3D" id="3.30.70.100">
    <property type="match status" value="1"/>
</dbReference>
<comment type="caution">
    <text evidence="2">The sequence shown here is derived from an EMBL/GenBank/DDBJ whole genome shotgun (WGS) entry which is preliminary data.</text>
</comment>
<accession>A0ABR9E8A1</accession>
<reference evidence="2 3" key="1">
    <citation type="submission" date="2015-03" db="EMBL/GenBank/DDBJ databases">
        <title>Genome sequence of Pseudoalteromonas aurantia.</title>
        <authorList>
            <person name="Xie B.-B."/>
            <person name="Rong J.-C."/>
            <person name="Qin Q.-L."/>
            <person name="Zhang Y.-Z."/>
        </authorList>
    </citation>
    <scope>NUCLEOTIDE SEQUENCE [LARGE SCALE GENOMIC DNA]</scope>
    <source>
        <strain evidence="2 3">208</strain>
    </source>
</reference>
<dbReference type="Proteomes" id="UP000615755">
    <property type="component" value="Unassembled WGS sequence"/>
</dbReference>
<keyword evidence="3" id="KW-1185">Reference proteome</keyword>
<gene>
    <name evidence="2" type="ORF">PAUR_a0549</name>
</gene>
<sequence>MFEILVGLHVTHASMYKGYRAAMTPILREYGGSFSTDFIVEETLMGPSNKINRVFTLRFSNESDKTCFFKDEHYQNVKSQYFNDSVSEVYILSEYSC</sequence>
<evidence type="ECO:0000259" key="1">
    <source>
        <dbReference type="Pfam" id="PF07045"/>
    </source>
</evidence>
<evidence type="ECO:0000313" key="2">
    <source>
        <dbReference type="EMBL" id="MBE0367225.1"/>
    </source>
</evidence>
<feature type="domain" description="DUF1330" evidence="1">
    <location>
        <begin position="6"/>
        <end position="92"/>
    </location>
</feature>
<dbReference type="EMBL" id="AQGV01000012">
    <property type="protein sequence ID" value="MBE0367225.1"/>
    <property type="molecule type" value="Genomic_DNA"/>
</dbReference>
<proteinExistence type="predicted"/>
<dbReference type="InterPro" id="IPR010753">
    <property type="entry name" value="DUF1330"/>
</dbReference>
<dbReference type="Pfam" id="PF07045">
    <property type="entry name" value="DUF1330"/>
    <property type="match status" value="1"/>
</dbReference>
<dbReference type="RefSeq" id="WP_192506683.1">
    <property type="nucleotide sequence ID" value="NZ_AQGV01000012.1"/>
</dbReference>
<name>A0ABR9E8A1_9GAMM</name>
<protein>
    <recommendedName>
        <fullName evidence="1">DUF1330 domain-containing protein</fullName>
    </recommendedName>
</protein>
<dbReference type="InterPro" id="IPR011008">
    <property type="entry name" value="Dimeric_a/b-barrel"/>
</dbReference>
<evidence type="ECO:0000313" key="3">
    <source>
        <dbReference type="Proteomes" id="UP000615755"/>
    </source>
</evidence>
<organism evidence="2 3">
    <name type="scientific">Pseudoalteromonas aurantia 208</name>
    <dbReference type="NCBI Taxonomy" id="1314867"/>
    <lineage>
        <taxon>Bacteria</taxon>
        <taxon>Pseudomonadati</taxon>
        <taxon>Pseudomonadota</taxon>
        <taxon>Gammaproteobacteria</taxon>
        <taxon>Alteromonadales</taxon>
        <taxon>Pseudoalteromonadaceae</taxon>
        <taxon>Pseudoalteromonas</taxon>
    </lineage>
</organism>